<dbReference type="OrthoDB" id="717720at2759"/>
<dbReference type="Proteomes" id="UP000008810">
    <property type="component" value="Chromosome 4"/>
</dbReference>
<evidence type="ECO:0000313" key="3">
    <source>
        <dbReference type="EnsemblPlants" id="PNT62939"/>
    </source>
</evidence>
<proteinExistence type="predicted"/>
<name>A0A2K2CLP0_BRADI</name>
<organism evidence="2">
    <name type="scientific">Brachypodium distachyon</name>
    <name type="common">Purple false brome</name>
    <name type="synonym">Trachynia distachya</name>
    <dbReference type="NCBI Taxonomy" id="15368"/>
    <lineage>
        <taxon>Eukaryota</taxon>
        <taxon>Viridiplantae</taxon>
        <taxon>Streptophyta</taxon>
        <taxon>Embryophyta</taxon>
        <taxon>Tracheophyta</taxon>
        <taxon>Spermatophyta</taxon>
        <taxon>Magnoliopsida</taxon>
        <taxon>Liliopsida</taxon>
        <taxon>Poales</taxon>
        <taxon>Poaceae</taxon>
        <taxon>BOP clade</taxon>
        <taxon>Pooideae</taxon>
        <taxon>Stipodae</taxon>
        <taxon>Brachypodieae</taxon>
        <taxon>Brachypodium</taxon>
    </lineage>
</organism>
<keyword evidence="1" id="KW-0732">Signal</keyword>
<feature type="chain" id="PRO_5033762316" evidence="1">
    <location>
        <begin position="30"/>
        <end position="90"/>
    </location>
</feature>
<keyword evidence="4" id="KW-1185">Reference proteome</keyword>
<evidence type="ECO:0000313" key="4">
    <source>
        <dbReference type="Proteomes" id="UP000008810"/>
    </source>
</evidence>
<dbReference type="EnsemblPlants" id="PNT62939">
    <property type="protein sequence ID" value="PNT62939"/>
    <property type="gene ID" value="BRADI_4g09822v3"/>
</dbReference>
<accession>A0A2K2CLP0</accession>
<dbReference type="PROSITE" id="PS51257">
    <property type="entry name" value="PROKAR_LIPOPROTEIN"/>
    <property type="match status" value="1"/>
</dbReference>
<sequence length="90" mass="9458">MAAILRKNMNAMCLAALMVMATVLSSCHADQDHVDRQHDPCLRTLLGCNLATCSKVCNYVEGAHCTDLGLCSCCPSGAKGENADGKTVAN</sequence>
<dbReference type="InParanoid" id="A0A2K2CLP0"/>
<dbReference type="AlphaFoldDB" id="A0A2K2CLP0"/>
<feature type="signal peptide" evidence="1">
    <location>
        <begin position="1"/>
        <end position="29"/>
    </location>
</feature>
<reference evidence="3" key="3">
    <citation type="submission" date="2018-08" db="UniProtKB">
        <authorList>
            <consortium name="EnsemblPlants"/>
        </authorList>
    </citation>
    <scope>IDENTIFICATION</scope>
    <source>
        <strain evidence="3">cv. Bd21</strain>
    </source>
</reference>
<evidence type="ECO:0000256" key="1">
    <source>
        <dbReference type="SAM" id="SignalP"/>
    </source>
</evidence>
<reference evidence="2" key="2">
    <citation type="submission" date="2017-06" db="EMBL/GenBank/DDBJ databases">
        <title>WGS assembly of Brachypodium distachyon.</title>
        <authorList>
            <consortium name="The International Brachypodium Initiative"/>
            <person name="Lucas S."/>
            <person name="Harmon-Smith M."/>
            <person name="Lail K."/>
            <person name="Tice H."/>
            <person name="Grimwood J."/>
            <person name="Bruce D."/>
            <person name="Barry K."/>
            <person name="Shu S."/>
            <person name="Lindquist E."/>
            <person name="Wang M."/>
            <person name="Pitluck S."/>
            <person name="Vogel J.P."/>
            <person name="Garvin D.F."/>
            <person name="Mockler T.C."/>
            <person name="Schmutz J."/>
            <person name="Rokhsar D."/>
            <person name="Bevan M.W."/>
        </authorList>
    </citation>
    <scope>NUCLEOTIDE SEQUENCE</scope>
    <source>
        <strain evidence="2">Bd21</strain>
    </source>
</reference>
<evidence type="ECO:0000313" key="2">
    <source>
        <dbReference type="EMBL" id="PNT62939.1"/>
    </source>
</evidence>
<dbReference type="EMBL" id="CM000883">
    <property type="protein sequence ID" value="PNT62939.1"/>
    <property type="molecule type" value="Genomic_DNA"/>
</dbReference>
<dbReference type="Gramene" id="PNT62939">
    <property type="protein sequence ID" value="PNT62939"/>
    <property type="gene ID" value="BRADI_4g09822v3"/>
</dbReference>
<reference evidence="2 3" key="1">
    <citation type="journal article" date="2010" name="Nature">
        <title>Genome sequencing and analysis of the model grass Brachypodium distachyon.</title>
        <authorList>
            <consortium name="International Brachypodium Initiative"/>
        </authorList>
    </citation>
    <scope>NUCLEOTIDE SEQUENCE [LARGE SCALE GENOMIC DNA]</scope>
    <source>
        <strain evidence="2 3">Bd21</strain>
    </source>
</reference>
<protein>
    <submittedName>
        <fullName evidence="2 3">Uncharacterized protein</fullName>
    </submittedName>
</protein>
<gene>
    <name evidence="2" type="ORF">BRADI_4g09822v3</name>
</gene>